<sequence>MDAYEERFGWNRTTLGLMAGCVVLTAGSFLPDTPLYIRLLAVALFGVGGIVMAIGLSRGKVALRVDEQGVLLSSSPLWHAERTSRVRWEHIAAVVLWEQRLRHSRLLHLGLARHSVTTALSGWGGEPSIEKQGPWAHLPLPPMEVSAHVNGWRLDEARLADAVARFAPPGVRVIDTRGK</sequence>
<dbReference type="RefSeq" id="WP_182660049.1">
    <property type="nucleotide sequence ID" value="NZ_VKHS01000022.1"/>
</dbReference>
<gene>
    <name evidence="2" type="ORF">FOE67_02240</name>
</gene>
<name>A0A7W3XUW8_9ACTN</name>
<protein>
    <recommendedName>
        <fullName evidence="4">PH domain-containing protein</fullName>
    </recommendedName>
</protein>
<keyword evidence="1" id="KW-0812">Transmembrane</keyword>
<keyword evidence="1" id="KW-0472">Membrane</keyword>
<evidence type="ECO:0008006" key="4">
    <source>
        <dbReference type="Google" id="ProtNLM"/>
    </source>
</evidence>
<feature type="transmembrane region" description="Helical" evidence="1">
    <location>
        <begin position="12"/>
        <end position="30"/>
    </location>
</feature>
<keyword evidence="1" id="KW-1133">Transmembrane helix</keyword>
<accession>A0A7W3XUW8</accession>
<evidence type="ECO:0000313" key="2">
    <source>
        <dbReference type="EMBL" id="MBB0228365.1"/>
    </source>
</evidence>
<keyword evidence="3" id="KW-1185">Reference proteome</keyword>
<evidence type="ECO:0000313" key="3">
    <source>
        <dbReference type="Proteomes" id="UP000530234"/>
    </source>
</evidence>
<dbReference type="EMBL" id="VKHS01000022">
    <property type="protein sequence ID" value="MBB0228365.1"/>
    <property type="molecule type" value="Genomic_DNA"/>
</dbReference>
<comment type="caution">
    <text evidence="2">The sequence shown here is derived from an EMBL/GenBank/DDBJ whole genome shotgun (WGS) entry which is preliminary data.</text>
</comment>
<dbReference type="Proteomes" id="UP000530234">
    <property type="component" value="Unassembled WGS sequence"/>
</dbReference>
<proteinExistence type="predicted"/>
<feature type="transmembrane region" description="Helical" evidence="1">
    <location>
        <begin position="36"/>
        <end position="56"/>
    </location>
</feature>
<reference evidence="3" key="1">
    <citation type="submission" date="2019-10" db="EMBL/GenBank/DDBJ databases">
        <title>Streptomyces sp. nov., a novel actinobacterium isolated from alkaline environment.</title>
        <authorList>
            <person name="Golinska P."/>
        </authorList>
    </citation>
    <scope>NUCLEOTIDE SEQUENCE [LARGE SCALE GENOMIC DNA]</scope>
    <source>
        <strain evidence="3">DSM 42108</strain>
    </source>
</reference>
<dbReference type="AlphaFoldDB" id="A0A7W3XUW8"/>
<organism evidence="2 3">
    <name type="scientific">Streptomyces calidiresistens</name>
    <dbReference type="NCBI Taxonomy" id="1485586"/>
    <lineage>
        <taxon>Bacteria</taxon>
        <taxon>Bacillati</taxon>
        <taxon>Actinomycetota</taxon>
        <taxon>Actinomycetes</taxon>
        <taxon>Kitasatosporales</taxon>
        <taxon>Streptomycetaceae</taxon>
        <taxon>Streptomyces</taxon>
    </lineage>
</organism>
<evidence type="ECO:0000256" key="1">
    <source>
        <dbReference type="SAM" id="Phobius"/>
    </source>
</evidence>